<dbReference type="STRING" id="545695.TREAZ_1662"/>
<protein>
    <submittedName>
        <fullName evidence="4">MviM protein</fullName>
    </submittedName>
</protein>
<gene>
    <name evidence="4" type="ordered locus">TREAZ_1662</name>
</gene>
<dbReference type="AlphaFoldDB" id="F5YD96"/>
<dbReference type="Proteomes" id="UP000009222">
    <property type="component" value="Chromosome"/>
</dbReference>
<evidence type="ECO:0000259" key="3">
    <source>
        <dbReference type="Pfam" id="PF22725"/>
    </source>
</evidence>
<dbReference type="InterPro" id="IPR055170">
    <property type="entry name" value="GFO_IDH_MocA-like_dom"/>
</dbReference>
<dbReference type="InterPro" id="IPR050463">
    <property type="entry name" value="Gfo/Idh/MocA_oxidrdct_glycsds"/>
</dbReference>
<dbReference type="OrthoDB" id="9815825at2"/>
<dbReference type="GO" id="GO:0000166">
    <property type="term" value="F:nucleotide binding"/>
    <property type="evidence" value="ECO:0007669"/>
    <property type="project" value="InterPro"/>
</dbReference>
<dbReference type="Gene3D" id="3.40.50.720">
    <property type="entry name" value="NAD(P)-binding Rossmann-like Domain"/>
    <property type="match status" value="1"/>
</dbReference>
<dbReference type="InterPro" id="IPR036291">
    <property type="entry name" value="NAD(P)-bd_dom_sf"/>
</dbReference>
<feature type="domain" description="GFO/IDH/MocA-like oxidoreductase" evidence="3">
    <location>
        <begin position="132"/>
        <end position="280"/>
    </location>
</feature>
<proteinExistence type="predicted"/>
<dbReference type="eggNOG" id="COG0673">
    <property type="taxonomic scope" value="Bacteria"/>
</dbReference>
<reference evidence="5" key="1">
    <citation type="submission" date="2009-12" db="EMBL/GenBank/DDBJ databases">
        <title>Complete sequence of Treponema azotonutricium strain ZAS-9.</title>
        <authorList>
            <person name="Tetu S.G."/>
            <person name="Matson E."/>
            <person name="Ren Q."/>
            <person name="Seshadri R."/>
            <person name="Elbourne L."/>
            <person name="Hassan K.A."/>
            <person name="Durkin A."/>
            <person name="Radune D."/>
            <person name="Mohamoud Y."/>
            <person name="Shay R."/>
            <person name="Jin S."/>
            <person name="Zhang X."/>
            <person name="Lucey K."/>
            <person name="Ballor N.R."/>
            <person name="Ottesen E."/>
            <person name="Rosenthal R."/>
            <person name="Allen A."/>
            <person name="Leadbetter J.R."/>
            <person name="Paulsen I.T."/>
        </authorList>
    </citation>
    <scope>NUCLEOTIDE SEQUENCE [LARGE SCALE GENOMIC DNA]</scope>
    <source>
        <strain evidence="5">ATCC BAA-888 / DSM 13862 / ZAS-9</strain>
    </source>
</reference>
<dbReference type="HOGENOM" id="CLU_023194_17_2_12"/>
<dbReference type="PANTHER" id="PTHR43818:SF11">
    <property type="entry name" value="BCDNA.GH03377"/>
    <property type="match status" value="1"/>
</dbReference>
<dbReference type="SUPFAM" id="SSF51735">
    <property type="entry name" value="NAD(P)-binding Rossmann-fold domains"/>
    <property type="match status" value="1"/>
</dbReference>
<accession>F5YD96</accession>
<name>F5YD96_LEAAZ</name>
<sequence length="382" mass="42707">MKKLKTAIIGMGYIGVSHIDAVRRIAECELYAVADANRELAQKKAKLYGVPRCYDSIETLLADPDIEVVHNCTPNNLHTAVNKAIISSGKHLLSEKPLALNYNEAKDLLEHSQKNPASLAAVNFNYRMNPMVQEMRRRIAKGDTGDVLAVSGCYLQDWLLYDTDYSWRLEPEIAGPSCCIADIGSHWMDLVQHVTGLTITEVMADLRTVFPKRKKPLTQSETFSTNREKAYELVDVRNEDYGSVLFHLSNGAAGVFTVSEVSAGHGCYFQVEINGAKNSLMWNQEQNDRLWIGRRNAENSLLIRDPACLSPEALEHTSLAKGHPEGWNDAFTGNIRSFYRHIAGGKKGKGDFATLEEAARIVKLTEACVESHRRRGWVSIRE</sequence>
<feature type="domain" description="Gfo/Idh/MocA-like oxidoreductase N-terminal" evidence="2">
    <location>
        <begin position="5"/>
        <end position="117"/>
    </location>
</feature>
<evidence type="ECO:0000256" key="1">
    <source>
        <dbReference type="ARBA" id="ARBA00023002"/>
    </source>
</evidence>
<dbReference type="KEGG" id="taz:TREAZ_1662"/>
<keyword evidence="1" id="KW-0560">Oxidoreductase</keyword>
<dbReference type="InterPro" id="IPR000683">
    <property type="entry name" value="Gfo/Idh/MocA-like_OxRdtase_N"/>
</dbReference>
<evidence type="ECO:0000313" key="4">
    <source>
        <dbReference type="EMBL" id="AEF81483.1"/>
    </source>
</evidence>
<reference evidence="4 5" key="2">
    <citation type="journal article" date="2011" name="ISME J.">
        <title>RNA-seq reveals cooperative metabolic interactions between two termite-gut spirochete species in co-culture.</title>
        <authorList>
            <person name="Rosenthal A.Z."/>
            <person name="Matson E.G."/>
            <person name="Eldar A."/>
            <person name="Leadbetter J.R."/>
        </authorList>
    </citation>
    <scope>NUCLEOTIDE SEQUENCE [LARGE SCALE GENOMIC DNA]</scope>
    <source>
        <strain evidence="5">ATCC BAA-888 / DSM 13862 / ZAS-9</strain>
    </source>
</reference>
<dbReference type="PANTHER" id="PTHR43818">
    <property type="entry name" value="BCDNA.GH03377"/>
    <property type="match status" value="1"/>
</dbReference>
<evidence type="ECO:0000259" key="2">
    <source>
        <dbReference type="Pfam" id="PF01408"/>
    </source>
</evidence>
<organism evidence="4 5">
    <name type="scientific">Leadbettera azotonutricia (strain ATCC BAA-888 / DSM 13862 / ZAS-9)</name>
    <name type="common">Treponema azotonutricium</name>
    <dbReference type="NCBI Taxonomy" id="545695"/>
    <lineage>
        <taxon>Bacteria</taxon>
        <taxon>Pseudomonadati</taxon>
        <taxon>Spirochaetota</taxon>
        <taxon>Spirochaetia</taxon>
        <taxon>Spirochaetales</taxon>
        <taxon>Breznakiellaceae</taxon>
        <taxon>Leadbettera</taxon>
    </lineage>
</organism>
<dbReference type="InParanoid" id="F5YD96"/>
<dbReference type="Pfam" id="PF22725">
    <property type="entry name" value="GFO_IDH_MocA_C3"/>
    <property type="match status" value="1"/>
</dbReference>
<evidence type="ECO:0000313" key="5">
    <source>
        <dbReference type="Proteomes" id="UP000009222"/>
    </source>
</evidence>
<dbReference type="SUPFAM" id="SSF55347">
    <property type="entry name" value="Glyceraldehyde-3-phosphate dehydrogenase-like, C-terminal domain"/>
    <property type="match status" value="1"/>
</dbReference>
<keyword evidence="5" id="KW-1185">Reference proteome</keyword>
<dbReference type="GO" id="GO:0016491">
    <property type="term" value="F:oxidoreductase activity"/>
    <property type="evidence" value="ECO:0007669"/>
    <property type="project" value="UniProtKB-KW"/>
</dbReference>
<dbReference type="Pfam" id="PF01408">
    <property type="entry name" value="GFO_IDH_MocA"/>
    <property type="match status" value="1"/>
</dbReference>
<dbReference type="EMBL" id="CP001841">
    <property type="protein sequence ID" value="AEF81483.1"/>
    <property type="molecule type" value="Genomic_DNA"/>
</dbReference>
<dbReference type="Gene3D" id="3.30.360.10">
    <property type="entry name" value="Dihydrodipicolinate Reductase, domain 2"/>
    <property type="match status" value="1"/>
</dbReference>
<dbReference type="RefSeq" id="WP_015710361.1">
    <property type="nucleotide sequence ID" value="NC_015577.1"/>
</dbReference>